<proteinExistence type="predicted"/>
<sequence>MKDVKSTINANGVEIRVASSNEAYYISLTDIAKKRNPEFPADVVKN</sequence>
<evidence type="ECO:0000313" key="2">
    <source>
        <dbReference type="Proteomes" id="UP000004923"/>
    </source>
</evidence>
<dbReference type="AlphaFoldDB" id="E8LB81"/>
<dbReference type="HOGENOM" id="CLU_133823_2_0_9"/>
<evidence type="ECO:0000313" key="1">
    <source>
        <dbReference type="EMBL" id="EFY05882.1"/>
    </source>
</evidence>
<accession>E8LB81</accession>
<dbReference type="Proteomes" id="UP000004923">
    <property type="component" value="Unassembled WGS sequence"/>
</dbReference>
<comment type="caution">
    <text evidence="1">The sequence shown here is derived from an EMBL/GenBank/DDBJ whole genome shotgun (WGS) entry which is preliminary data.</text>
</comment>
<organism evidence="1 2">
    <name type="scientific">Phascolarctobacterium succinatutens YIT 12067</name>
    <dbReference type="NCBI Taxonomy" id="626939"/>
    <lineage>
        <taxon>Bacteria</taxon>
        <taxon>Bacillati</taxon>
        <taxon>Bacillota</taxon>
        <taxon>Negativicutes</taxon>
        <taxon>Acidaminococcales</taxon>
        <taxon>Acidaminococcaceae</taxon>
        <taxon>Phascolarctobacterium</taxon>
    </lineage>
</organism>
<reference evidence="1 2" key="1">
    <citation type="submission" date="2011-01" db="EMBL/GenBank/DDBJ databases">
        <authorList>
            <person name="Weinstock G."/>
            <person name="Sodergren E."/>
            <person name="Clifton S."/>
            <person name="Fulton L."/>
            <person name="Fulton B."/>
            <person name="Courtney L."/>
            <person name="Fronick C."/>
            <person name="Harrison M."/>
            <person name="Strong C."/>
            <person name="Farmer C."/>
            <person name="Delahaunty K."/>
            <person name="Markovic C."/>
            <person name="Hall O."/>
            <person name="Minx P."/>
            <person name="Tomlinson C."/>
            <person name="Mitreva M."/>
            <person name="Hou S."/>
            <person name="Chen J."/>
            <person name="Wollam A."/>
            <person name="Pepin K.H."/>
            <person name="Johnson M."/>
            <person name="Bhonagiri V."/>
            <person name="Zhang X."/>
            <person name="Suruliraj S."/>
            <person name="Warren W."/>
            <person name="Chinwalla A."/>
            <person name="Mardis E.R."/>
            <person name="Wilson R.K."/>
        </authorList>
    </citation>
    <scope>NUCLEOTIDE SEQUENCE [LARGE SCALE GENOMIC DNA]</scope>
    <source>
        <strain evidence="1 2">YIT 12067</strain>
    </source>
</reference>
<dbReference type="EMBL" id="AEVN01000005">
    <property type="protein sequence ID" value="EFY05882.1"/>
    <property type="molecule type" value="Genomic_DNA"/>
</dbReference>
<keyword evidence="2" id="KW-1185">Reference proteome</keyword>
<name>E8LB81_9FIRM</name>
<protein>
    <submittedName>
        <fullName evidence="1">Uncharacterized protein</fullName>
    </submittedName>
</protein>
<gene>
    <name evidence="1" type="ORF">HMPREF9443_00089</name>
</gene>